<organism evidence="7 8">
    <name type="scientific">Rhodococcus antarcticus</name>
    <dbReference type="NCBI Taxonomy" id="2987751"/>
    <lineage>
        <taxon>Bacteria</taxon>
        <taxon>Bacillati</taxon>
        <taxon>Actinomycetota</taxon>
        <taxon>Actinomycetes</taxon>
        <taxon>Mycobacteriales</taxon>
        <taxon>Nocardiaceae</taxon>
        <taxon>Rhodococcus</taxon>
    </lineage>
</organism>
<name>A0ABY6P0C8_9NOCA</name>
<gene>
    <name evidence="7" type="ORF">RHODO2019_16010</name>
</gene>
<keyword evidence="5" id="KW-0443">Lipid metabolism</keyword>
<evidence type="ECO:0000256" key="2">
    <source>
        <dbReference type="ARBA" id="ARBA00022603"/>
    </source>
</evidence>
<evidence type="ECO:0000256" key="1">
    <source>
        <dbReference type="ARBA" id="ARBA00010815"/>
    </source>
</evidence>
<evidence type="ECO:0000256" key="3">
    <source>
        <dbReference type="ARBA" id="ARBA00022679"/>
    </source>
</evidence>
<dbReference type="InterPro" id="IPR003333">
    <property type="entry name" value="CMAS"/>
</dbReference>
<dbReference type="Gene3D" id="3.40.50.150">
    <property type="entry name" value="Vaccinia Virus protein VP39"/>
    <property type="match status" value="1"/>
</dbReference>
<protein>
    <submittedName>
        <fullName evidence="7">Cyclopropane-fatty-acyl-phospholipid synthase family protein</fullName>
    </submittedName>
</protein>
<dbReference type="SUPFAM" id="SSF53335">
    <property type="entry name" value="S-adenosyl-L-methionine-dependent methyltransferases"/>
    <property type="match status" value="1"/>
</dbReference>
<accession>A0ABY6P0C8</accession>
<keyword evidence="4" id="KW-0949">S-adenosyl-L-methionine</keyword>
<evidence type="ECO:0000256" key="6">
    <source>
        <dbReference type="SAM" id="MobiDB-lite"/>
    </source>
</evidence>
<keyword evidence="3" id="KW-0808">Transferase</keyword>
<dbReference type="RefSeq" id="WP_265382715.1">
    <property type="nucleotide sequence ID" value="NZ_CP110615.1"/>
</dbReference>
<evidence type="ECO:0000256" key="5">
    <source>
        <dbReference type="ARBA" id="ARBA00023098"/>
    </source>
</evidence>
<keyword evidence="8" id="KW-1185">Reference proteome</keyword>
<dbReference type="Proteomes" id="UP001164965">
    <property type="component" value="Chromosome"/>
</dbReference>
<dbReference type="Pfam" id="PF02353">
    <property type="entry name" value="CMAS"/>
    <property type="match status" value="1"/>
</dbReference>
<feature type="region of interest" description="Disordered" evidence="6">
    <location>
        <begin position="1"/>
        <end position="40"/>
    </location>
</feature>
<dbReference type="InterPro" id="IPR050723">
    <property type="entry name" value="CFA/CMAS"/>
</dbReference>
<evidence type="ECO:0000313" key="8">
    <source>
        <dbReference type="Proteomes" id="UP001164965"/>
    </source>
</evidence>
<dbReference type="PIRSF" id="PIRSF003085">
    <property type="entry name" value="CMAS"/>
    <property type="match status" value="1"/>
</dbReference>
<evidence type="ECO:0000313" key="7">
    <source>
        <dbReference type="EMBL" id="UZJ24608.1"/>
    </source>
</evidence>
<evidence type="ECO:0000256" key="4">
    <source>
        <dbReference type="ARBA" id="ARBA00022691"/>
    </source>
</evidence>
<keyword evidence="2" id="KW-0489">Methyltransferase</keyword>
<dbReference type="PANTHER" id="PTHR43667:SF2">
    <property type="entry name" value="FATTY ACID C-METHYL TRANSFERASE"/>
    <property type="match status" value="1"/>
</dbReference>
<proteinExistence type="inferred from homology"/>
<sequence>MSTSTPDRTEKSTSSTKSTKAPAAHVIPRPAEGHWPGLATPPANTVRARVAKSLFLRAVDPLNLRVTFPDGTRRGAGGADSPVLRLIRPDEFFQRLGSDGLIGLGEAWMVGDWDSDDLPGVLGPMAARMGALIPAPLQRFRRVVDRRTPSTEVNDLEGSRENIHRHYDLSNDLFQTFLDETMSYSSAWFAAQGQPDDGEDMQVAQERKIDGILDLARVGEGSSVLEIGSGWGGLAIRAAQRGATVLTVTLSAEQKSLADARIAAAGLGEKIEVRLQDYREVTGTFDAVVSVEMIEAVGKEFWPEYFRTVDSLLKPGGRFGLQTITMPHDRMLATAGSYSWIHKYVFPGGIIPSLQAIDEVNDAHTTLKVVESRRLGLSYARTLARWRETFLAQQAEVEALGFDETFVRMWDFYLGYCEAGFATRYLDVWQLSLGRE</sequence>
<dbReference type="InterPro" id="IPR029063">
    <property type="entry name" value="SAM-dependent_MTases_sf"/>
</dbReference>
<dbReference type="PANTHER" id="PTHR43667">
    <property type="entry name" value="CYCLOPROPANE-FATTY-ACYL-PHOSPHOLIPID SYNTHASE"/>
    <property type="match status" value="1"/>
</dbReference>
<dbReference type="CDD" id="cd02440">
    <property type="entry name" value="AdoMet_MTases"/>
    <property type="match status" value="1"/>
</dbReference>
<dbReference type="EMBL" id="CP110615">
    <property type="protein sequence ID" value="UZJ24608.1"/>
    <property type="molecule type" value="Genomic_DNA"/>
</dbReference>
<comment type="similarity">
    <text evidence="1">Belongs to the CFA/CMAS family.</text>
</comment>
<reference evidence="7" key="1">
    <citation type="submission" date="2022-10" db="EMBL/GenBank/DDBJ databases">
        <title>Rhodococcus sp.75.</title>
        <authorList>
            <person name="Sun M."/>
        </authorList>
    </citation>
    <scope>NUCLEOTIDE SEQUENCE</scope>
    <source>
        <strain evidence="7">75</strain>
    </source>
</reference>